<sequence length="626" mass="70600">MKNYWKIVQAEFQERVFSSKKRIVKFVAICFVPFLYAFICIWAFWNPIPNIGKAPIAIVSNDQQVNLVSGVNKDGKPQIGGAYKYIKNGEEFLIDKTDFDFGILEPGDVVITYAGSKIEVDSTNFAVAKYSIVDNFLNSWKGNNVSGITFNDKNQKFTIAASEEMKLTNISYVNGEAAKKLAIDKPNNGGWETLDTKTYWAQIQIPSDISFNFINYLDKLSAQKFISSKKTSFLKNDLWSSFADNPINFWSTYKNNFLFGQFMYLFDNFKTGIIFETGPKVVADSLKEMINSITLDNIIPPVIGGAIKTALLEILDTIEAGIKLVPDFSNFLTSQIDGSNTNVYGIGLGQFFLCIGVWIGALMQTFIYDRKKRVESASNISFYFGKLTLMVATSLIQTTILMISILGLGFHVIGPSFGWLFLWMLFTATVFTIIINALWFSFRDQTVGKFLCIIFLVINLSSGWGTFAPFMQHSFFQVLSYIAPYTYSIHGQGAIIYGLSINGQNLIDNLIILQNLAVLLLFAMVFGIIGVFSAKNRCREMLYSTSSPKRLAIILKELNLNDFLRANQKPDWAKLATVDSKEIFNAVNEKFPEEVKLERYKKWEATQNLNNKELKTPKQASSSDDD</sequence>
<gene>
    <name evidence="7" type="ORF">SSABA_v1c02630</name>
</gene>
<dbReference type="Proteomes" id="UP000019265">
    <property type="component" value="Chromosome"/>
</dbReference>
<dbReference type="Pfam" id="PF12698">
    <property type="entry name" value="ABC2_membrane_3"/>
    <property type="match status" value="1"/>
</dbReference>
<feature type="transmembrane region" description="Helical" evidence="5">
    <location>
        <begin position="419"/>
        <end position="438"/>
    </location>
</feature>
<dbReference type="OrthoDB" id="391536at2"/>
<dbReference type="HOGENOM" id="CLU_016201_0_0_14"/>
<feature type="transmembrane region" description="Helical" evidence="5">
    <location>
        <begin position="23"/>
        <end position="45"/>
    </location>
</feature>
<feature type="transmembrane region" description="Helical" evidence="5">
    <location>
        <begin position="450"/>
        <end position="471"/>
    </location>
</feature>
<dbReference type="AlphaFoldDB" id="W6A9Y9"/>
<evidence type="ECO:0000256" key="5">
    <source>
        <dbReference type="SAM" id="Phobius"/>
    </source>
</evidence>
<organism evidence="7 8">
    <name type="scientific">Spiroplasma sabaudiense Ar-1343</name>
    <dbReference type="NCBI Taxonomy" id="1276257"/>
    <lineage>
        <taxon>Bacteria</taxon>
        <taxon>Bacillati</taxon>
        <taxon>Mycoplasmatota</taxon>
        <taxon>Mollicutes</taxon>
        <taxon>Entomoplasmatales</taxon>
        <taxon>Spiroplasmataceae</taxon>
        <taxon>Spiroplasma</taxon>
    </lineage>
</organism>
<dbReference type="InterPro" id="IPR013525">
    <property type="entry name" value="ABC2_TM"/>
</dbReference>
<keyword evidence="2 5" id="KW-0812">Transmembrane</keyword>
<dbReference type="GO" id="GO:0140359">
    <property type="term" value="F:ABC-type transporter activity"/>
    <property type="evidence" value="ECO:0007669"/>
    <property type="project" value="InterPro"/>
</dbReference>
<evidence type="ECO:0000313" key="8">
    <source>
        <dbReference type="Proteomes" id="UP000019265"/>
    </source>
</evidence>
<evidence type="ECO:0000313" key="7">
    <source>
        <dbReference type="EMBL" id="AHI53675.1"/>
    </source>
</evidence>
<keyword evidence="8" id="KW-1185">Reference proteome</keyword>
<dbReference type="KEGG" id="ssab:SSABA_v1c02630"/>
<dbReference type="eggNOG" id="COG1511">
    <property type="taxonomic scope" value="Bacteria"/>
</dbReference>
<evidence type="ECO:0000256" key="2">
    <source>
        <dbReference type="ARBA" id="ARBA00022692"/>
    </source>
</evidence>
<dbReference type="PANTHER" id="PTHR43077">
    <property type="entry name" value="TRANSPORT PERMEASE YVFS-RELATED"/>
    <property type="match status" value="1"/>
</dbReference>
<comment type="subcellular location">
    <subcellularLocation>
        <location evidence="1">Membrane</location>
        <topology evidence="1">Multi-pass membrane protein</topology>
    </subcellularLocation>
</comment>
<keyword evidence="3 5" id="KW-1133">Transmembrane helix</keyword>
<keyword evidence="4 5" id="KW-0472">Membrane</keyword>
<dbReference type="RefSeq" id="WP_025250811.1">
    <property type="nucleotide sequence ID" value="NZ_CP006934.1"/>
</dbReference>
<evidence type="ECO:0000256" key="4">
    <source>
        <dbReference type="ARBA" id="ARBA00023136"/>
    </source>
</evidence>
<feature type="transmembrane region" description="Helical" evidence="5">
    <location>
        <begin position="389"/>
        <end position="413"/>
    </location>
</feature>
<feature type="transmembrane region" description="Helical" evidence="5">
    <location>
        <begin position="343"/>
        <end position="368"/>
    </location>
</feature>
<dbReference type="PANTHER" id="PTHR43077:SF5">
    <property type="entry name" value="PHAGE INFECTION PROTEIN"/>
    <property type="match status" value="1"/>
</dbReference>
<proteinExistence type="predicted"/>
<accession>W6A9Y9</accession>
<evidence type="ECO:0000256" key="3">
    <source>
        <dbReference type="ARBA" id="ARBA00022989"/>
    </source>
</evidence>
<dbReference type="STRING" id="1276257.SSABA_v1c02630"/>
<feature type="domain" description="ABC-2 type transporter transmembrane" evidence="6">
    <location>
        <begin position="207"/>
        <end position="531"/>
    </location>
</feature>
<reference evidence="7 8" key="1">
    <citation type="journal article" date="2014" name="Genome Biol. Evol.">
        <title>Molecular evolution of the substrate utilization strategies and putative virulence factors in mosquito-associated Spiroplasma species.</title>
        <authorList>
            <person name="Chang T.H."/>
            <person name="Lo W.S."/>
            <person name="Ku C."/>
            <person name="Chen L.L."/>
            <person name="Kuo C.H."/>
        </authorList>
    </citation>
    <scope>NUCLEOTIDE SEQUENCE [LARGE SCALE GENOMIC DNA]</scope>
    <source>
        <strain evidence="7">Ar-1343</strain>
    </source>
</reference>
<evidence type="ECO:0000256" key="1">
    <source>
        <dbReference type="ARBA" id="ARBA00004141"/>
    </source>
</evidence>
<dbReference type="PATRIC" id="fig|1276257.3.peg.269"/>
<dbReference type="GO" id="GO:0016020">
    <property type="term" value="C:membrane"/>
    <property type="evidence" value="ECO:0007669"/>
    <property type="project" value="UniProtKB-SubCell"/>
</dbReference>
<evidence type="ECO:0000259" key="6">
    <source>
        <dbReference type="Pfam" id="PF12698"/>
    </source>
</evidence>
<feature type="transmembrane region" description="Helical" evidence="5">
    <location>
        <begin position="511"/>
        <end position="532"/>
    </location>
</feature>
<dbReference type="InterPro" id="IPR051328">
    <property type="entry name" value="T7SS_ABC-Transporter"/>
</dbReference>
<protein>
    <recommendedName>
        <fullName evidence="6">ABC-2 type transporter transmembrane domain-containing protein</fullName>
    </recommendedName>
</protein>
<dbReference type="EMBL" id="CP006934">
    <property type="protein sequence ID" value="AHI53675.1"/>
    <property type="molecule type" value="Genomic_DNA"/>
</dbReference>
<name>W6A9Y9_9MOLU</name>